<feature type="compositionally biased region" description="Pro residues" evidence="1">
    <location>
        <begin position="62"/>
        <end position="81"/>
    </location>
</feature>
<gene>
    <name evidence="2" type="ORF">GQ55_2G237500</name>
</gene>
<dbReference type="Proteomes" id="UP000244336">
    <property type="component" value="Chromosome 2"/>
</dbReference>
<protein>
    <submittedName>
        <fullName evidence="2">Uncharacterized protein</fullName>
    </submittedName>
</protein>
<evidence type="ECO:0000256" key="1">
    <source>
        <dbReference type="SAM" id="MobiDB-lite"/>
    </source>
</evidence>
<dbReference type="AlphaFoldDB" id="A0A2T7ERQ8"/>
<dbReference type="Gramene" id="PUZ70508">
    <property type="protein sequence ID" value="PUZ70508"/>
    <property type="gene ID" value="GQ55_2G237500"/>
</dbReference>
<sequence>MPLTKPRSTTHALGARGQRSQVALPDPGTATPSQGQRWLASSGPPPPGVSQSPTLLRERAPKQPPLSSPLSPPPPPLPPPLLYHVAGPSQSFSSFRVCHSSLLDQ</sequence>
<name>A0A2T7ERQ8_9POAL</name>
<proteinExistence type="predicted"/>
<reference evidence="2 3" key="1">
    <citation type="submission" date="2018-04" db="EMBL/GenBank/DDBJ databases">
        <title>WGS assembly of Panicum hallii var. hallii HAL2.</title>
        <authorList>
            <person name="Lovell J."/>
            <person name="Jenkins J."/>
            <person name="Lowry D."/>
            <person name="Mamidi S."/>
            <person name="Sreedasyam A."/>
            <person name="Weng X."/>
            <person name="Barry K."/>
            <person name="Bonette J."/>
            <person name="Campitelli B."/>
            <person name="Daum C."/>
            <person name="Gordon S."/>
            <person name="Gould B."/>
            <person name="Lipzen A."/>
            <person name="MacQueen A."/>
            <person name="Palacio-Mejia J."/>
            <person name="Plott C."/>
            <person name="Shakirov E."/>
            <person name="Shu S."/>
            <person name="Yoshinaga Y."/>
            <person name="Zane M."/>
            <person name="Rokhsar D."/>
            <person name="Grimwood J."/>
            <person name="Schmutz J."/>
            <person name="Juenger T."/>
        </authorList>
    </citation>
    <scope>NUCLEOTIDE SEQUENCE [LARGE SCALE GENOMIC DNA]</scope>
    <source>
        <strain evidence="3">cv. HAL2</strain>
    </source>
</reference>
<accession>A0A2T7ERQ8</accession>
<organism evidence="2 3">
    <name type="scientific">Panicum hallii var. hallii</name>
    <dbReference type="NCBI Taxonomy" id="1504633"/>
    <lineage>
        <taxon>Eukaryota</taxon>
        <taxon>Viridiplantae</taxon>
        <taxon>Streptophyta</taxon>
        <taxon>Embryophyta</taxon>
        <taxon>Tracheophyta</taxon>
        <taxon>Spermatophyta</taxon>
        <taxon>Magnoliopsida</taxon>
        <taxon>Liliopsida</taxon>
        <taxon>Poales</taxon>
        <taxon>Poaceae</taxon>
        <taxon>PACMAD clade</taxon>
        <taxon>Panicoideae</taxon>
        <taxon>Panicodae</taxon>
        <taxon>Paniceae</taxon>
        <taxon>Panicinae</taxon>
        <taxon>Panicum</taxon>
        <taxon>Panicum sect. Panicum</taxon>
    </lineage>
</organism>
<feature type="compositionally biased region" description="Polar residues" evidence="1">
    <location>
        <begin position="1"/>
        <end position="11"/>
    </location>
</feature>
<feature type="region of interest" description="Disordered" evidence="1">
    <location>
        <begin position="1"/>
        <end position="86"/>
    </location>
</feature>
<evidence type="ECO:0000313" key="2">
    <source>
        <dbReference type="EMBL" id="PUZ70508.1"/>
    </source>
</evidence>
<evidence type="ECO:0000313" key="3">
    <source>
        <dbReference type="Proteomes" id="UP000244336"/>
    </source>
</evidence>
<dbReference type="EMBL" id="CM009750">
    <property type="protein sequence ID" value="PUZ70508.1"/>
    <property type="molecule type" value="Genomic_DNA"/>
</dbReference>
<keyword evidence="3" id="KW-1185">Reference proteome</keyword>